<feature type="compositionally biased region" description="Pro residues" evidence="1">
    <location>
        <begin position="371"/>
        <end position="381"/>
    </location>
</feature>
<feature type="compositionally biased region" description="Low complexity" evidence="1">
    <location>
        <begin position="1159"/>
        <end position="1169"/>
    </location>
</feature>
<feature type="region of interest" description="Disordered" evidence="1">
    <location>
        <begin position="365"/>
        <end position="484"/>
    </location>
</feature>
<feature type="compositionally biased region" description="Low complexity" evidence="1">
    <location>
        <begin position="124"/>
        <end position="138"/>
    </location>
</feature>
<comment type="caution">
    <text evidence="2">The sequence shown here is derived from an EMBL/GenBank/DDBJ whole genome shotgun (WGS) entry which is preliminary data.</text>
</comment>
<sequence length="1483" mass="148396">MASSGQVRRSAREGRATARQTVAPSPLGRRPVVQAAAPEAEAADTPSPNSNPERSGFLGMTLGFVSKAVSRFTPRRKSVKPPTAPAEPSNQEEEERRAAGPAPPLPDQEREGSEYGTPEAQVRPSPSKSPSLPLSSGPAQAEATFHPRTNLNEALATEDPQPPEPPGFAHVLGSLGNDPRPNPVALFQRLRQGSPLPQLPQRLVAGVHSPATRFAFTPDARNGAAAQATGPLLHSGAGAQRVATPALRRGTSGRIEPLPRGPSILDRQPVPQRQSMGGFLGSARRSLAASPMPMRIESANRAELMRSQAAKRSQPSDRPPPSAKRVRFNPPVPSTPAAGLSRASFGGTPLLGMGIQPAAYQSPSLSRLRPAPLPLPSPRPTPSGLQPDGLFSRRRGLVDAAPSPMAPADLRTANAGQTPGVGRSQGLKRSAGAEPSWAYRPEQQGEVLGQSSTPVPALLSAAGDGEDLSSAQPSSKRPKYSSPGAARLDSILSKHKEESAGQRDIHAELEAAYSPGNRQPTGKRSNREPMPAPPMGSLSEAPAAPAPWLAVGPAHGSPMTSDRQPRRQRQRPEANYHLSRFRPRHDVEEETLALPAPNDEHRAGSPARPPPSGSFSFNQQGQQLPPTPGFKGSVQDTSSLPNGHPSFDPHPAPAASFTSARPTTQDGLSDNAATDDFLDSFMVPAETHDRPNFWKEPFQPAKPSQASSLLQPSAAGKVASQSNGGPTGKAARIDVDATRVAAPSQRPVHHDAKHQSYDELPPETADAAKGEASKAQAVPLPDSDSEDGVPVSTTEDDGGGDEPLLSGQMSGEFNQPSKAMFSAPSTAQDSSGLLDFLSTVGPKNALPATGKETADGQPSAPPAAKPAPVASGWGDAFLASNKQHASAAADNAKQQLDEAQGGSSKPSAPPAFGASSAAQASEGPTPTIAPFKFGAPPATSAAPSLFTFGTSSASPGPSFSFGAKASSTPALGAQGASAPFTFGTSSTPSFSFGSSTAAMAPPQPSGSTPDPSKGASKAAADVASNAPEQPPTAAQANGDVASKSASPAPFSFKFGQGIGDGSSGNAAASPKPGSTPVAIPAVTSPRGAAEAAASLGSPSGYDAMSISPPHAQSFGLPDHSQPPASQSTETPASAPFAFGQAAPNSLPQPTSVELPIQTPGPQSSAMPAASASPAAAAAANGPAFGSSTPAFGSGAPAPGGLFAFGQSNTGFGGQSSAASFGFGASGGFSTGFGAAGGGGVMGFGASQPAAASAVAAPGPEASSATAFSWGAAPASLLASNGLPAVSGTPPTSGGSSGFNPFAIPGGSSFSLGSSGPQQGFAFGAAASQPAPGPFGTAAPAPGIGAAPNPFGQGPPVAFGANPAPAFGANSTPAFGSSAPVFGTSAPAFGSSAPAFGGAGTGFGASGGFAFGGGQAPAFGGPAASQPSLFGGGQPPGFMPPQQQQQQEGMPMGAPAQAPGGMTLGAASGDDKPRKMLRAKRRGR</sequence>
<feature type="compositionally biased region" description="Low complexity" evidence="1">
    <location>
        <begin position="1439"/>
        <end position="1454"/>
    </location>
</feature>
<feature type="region of interest" description="Disordered" evidence="1">
    <location>
        <begin position="251"/>
        <end position="272"/>
    </location>
</feature>
<feature type="compositionally biased region" description="Low complexity" evidence="1">
    <location>
        <begin position="703"/>
        <end position="715"/>
    </location>
</feature>
<proteinExistence type="predicted"/>
<feature type="compositionally biased region" description="Low complexity" evidence="1">
    <location>
        <begin position="1012"/>
        <end position="1026"/>
    </location>
</feature>
<dbReference type="EMBL" id="JALJOS010000011">
    <property type="protein sequence ID" value="KAK9833223.1"/>
    <property type="molecule type" value="Genomic_DNA"/>
</dbReference>
<feature type="compositionally biased region" description="Polar residues" evidence="1">
    <location>
        <begin position="656"/>
        <end position="672"/>
    </location>
</feature>
<feature type="region of interest" description="Disordered" evidence="1">
    <location>
        <begin position="1417"/>
        <end position="1483"/>
    </location>
</feature>
<feature type="compositionally biased region" description="Low complexity" evidence="1">
    <location>
        <begin position="899"/>
        <end position="924"/>
    </location>
</feature>
<evidence type="ECO:0000313" key="3">
    <source>
        <dbReference type="Proteomes" id="UP001438707"/>
    </source>
</evidence>
<evidence type="ECO:0000313" key="2">
    <source>
        <dbReference type="EMBL" id="KAK9833223.1"/>
    </source>
</evidence>
<feature type="region of interest" description="Disordered" evidence="1">
    <location>
        <begin position="303"/>
        <end position="343"/>
    </location>
</feature>
<feature type="compositionally biased region" description="Basic residues" evidence="1">
    <location>
        <begin position="1474"/>
        <end position="1483"/>
    </location>
</feature>
<feature type="compositionally biased region" description="Low complexity" evidence="1">
    <location>
        <begin position="1041"/>
        <end position="1054"/>
    </location>
</feature>
<feature type="compositionally biased region" description="Low complexity" evidence="1">
    <location>
        <begin position="976"/>
        <end position="998"/>
    </location>
</feature>
<feature type="region of interest" description="Disordered" evidence="1">
    <location>
        <begin position="1"/>
        <end position="59"/>
    </location>
</feature>
<protein>
    <submittedName>
        <fullName evidence="2">Uncharacterized protein</fullName>
    </submittedName>
</protein>
<feature type="compositionally biased region" description="Polar residues" evidence="1">
    <location>
        <begin position="1142"/>
        <end position="1151"/>
    </location>
</feature>
<reference evidence="2 3" key="1">
    <citation type="journal article" date="2024" name="Nat. Commun.">
        <title>Phylogenomics reveals the evolutionary origins of lichenization in chlorophyte algae.</title>
        <authorList>
            <person name="Puginier C."/>
            <person name="Libourel C."/>
            <person name="Otte J."/>
            <person name="Skaloud P."/>
            <person name="Haon M."/>
            <person name="Grisel S."/>
            <person name="Petersen M."/>
            <person name="Berrin J.G."/>
            <person name="Delaux P.M."/>
            <person name="Dal Grande F."/>
            <person name="Keller J."/>
        </authorList>
    </citation>
    <scope>NUCLEOTIDE SEQUENCE [LARGE SCALE GENOMIC DNA]</scope>
    <source>
        <strain evidence="2 3">SAG 2145</strain>
    </source>
</reference>
<gene>
    <name evidence="2" type="ORF">WJX74_010870</name>
</gene>
<feature type="compositionally biased region" description="Polar residues" evidence="1">
    <location>
        <begin position="1122"/>
        <end position="1131"/>
    </location>
</feature>
<evidence type="ECO:0000256" key="1">
    <source>
        <dbReference type="SAM" id="MobiDB-lite"/>
    </source>
</evidence>
<feature type="region of interest" description="Disordered" evidence="1">
    <location>
        <begin position="71"/>
        <end position="184"/>
    </location>
</feature>
<organism evidence="2 3">
    <name type="scientific">Apatococcus lobatus</name>
    <dbReference type="NCBI Taxonomy" id="904363"/>
    <lineage>
        <taxon>Eukaryota</taxon>
        <taxon>Viridiplantae</taxon>
        <taxon>Chlorophyta</taxon>
        <taxon>core chlorophytes</taxon>
        <taxon>Trebouxiophyceae</taxon>
        <taxon>Chlorellales</taxon>
        <taxon>Chlorellaceae</taxon>
        <taxon>Apatococcus</taxon>
    </lineage>
</organism>
<feature type="compositionally biased region" description="Basic and acidic residues" evidence="1">
    <location>
        <begin position="748"/>
        <end position="757"/>
    </location>
</feature>
<dbReference type="Proteomes" id="UP001438707">
    <property type="component" value="Unassembled WGS sequence"/>
</dbReference>
<feature type="compositionally biased region" description="Low complexity" evidence="1">
    <location>
        <begin position="613"/>
        <end position="623"/>
    </location>
</feature>
<accession>A0AAW1RHQ1</accession>
<name>A0AAW1RHQ1_9CHLO</name>
<feature type="compositionally biased region" description="Polar residues" evidence="1">
    <location>
        <begin position="807"/>
        <end position="831"/>
    </location>
</feature>
<feature type="region of interest" description="Disordered" evidence="1">
    <location>
        <begin position="510"/>
        <end position="677"/>
    </location>
</feature>
<feature type="region of interest" description="Disordered" evidence="1">
    <location>
        <begin position="690"/>
        <end position="1169"/>
    </location>
</feature>
<keyword evidence="3" id="KW-1185">Reference proteome</keyword>
<feature type="compositionally biased region" description="Low complexity" evidence="1">
    <location>
        <begin position="947"/>
        <end position="963"/>
    </location>
</feature>
<feature type="compositionally biased region" description="Low complexity" evidence="1">
    <location>
        <begin position="1417"/>
        <end position="1427"/>
    </location>
</feature>